<sequence>MLPDTPVPGAIRQLLRTDKRVTTTGGPTVEVGSNDIGVFVGGSPKLPVIVDVNPFLYEYAATNTQIHANRDVAFFFQEKDLHPGAKMNLHFTRAQSNAVFLHRAVASSIPFSTEKLADILSLLSVGPNSEVAVGLKTTLQACKESAVAGETRYCATSLESMVDFATASLGTRDVLAVSTELSKDGTPKQEYVIESTGIEKLLGRKVVACHAQWYAYAVFHCHVTRATKAYVVSLVGRDGAKVNAVVVCHTDTSNWNPKHLAFQLLQVKPGTVQFVTSCRRIISSGPPVARLHATNEASPWFSVTPHPSSLAFSND</sequence>
<keyword evidence="3" id="KW-1185">Reference proteome</keyword>
<dbReference type="InterPro" id="IPR004873">
    <property type="entry name" value="BURP_dom"/>
</dbReference>
<accession>A0A7I8L083</accession>
<feature type="domain" description="BURP" evidence="1">
    <location>
        <begin position="75"/>
        <end position="295"/>
    </location>
</feature>
<dbReference type="EMBL" id="LR746272">
    <property type="protein sequence ID" value="CAA7402718.1"/>
    <property type="molecule type" value="Genomic_DNA"/>
</dbReference>
<evidence type="ECO:0000259" key="1">
    <source>
        <dbReference type="PROSITE" id="PS51277"/>
    </source>
</evidence>
<gene>
    <name evidence="2" type="ORF">SI8410_09013396</name>
</gene>
<dbReference type="SMART" id="SM01045">
    <property type="entry name" value="BURP"/>
    <property type="match status" value="1"/>
</dbReference>
<dbReference type="PANTHER" id="PTHR31236">
    <property type="entry name" value="BURP DOMAIN PROTEIN USPL1-LIKE"/>
    <property type="match status" value="1"/>
</dbReference>
<name>A0A7I8L083_SPIIN</name>
<dbReference type="PROSITE" id="PS51277">
    <property type="entry name" value="BURP"/>
    <property type="match status" value="1"/>
</dbReference>
<proteinExistence type="predicted"/>
<dbReference type="Pfam" id="PF03181">
    <property type="entry name" value="BURP"/>
    <property type="match status" value="1"/>
</dbReference>
<dbReference type="Proteomes" id="UP000663760">
    <property type="component" value="Chromosome 9"/>
</dbReference>
<protein>
    <recommendedName>
        <fullName evidence="1">BURP domain-containing protein</fullName>
    </recommendedName>
</protein>
<dbReference type="OrthoDB" id="780559at2759"/>
<evidence type="ECO:0000313" key="3">
    <source>
        <dbReference type="Proteomes" id="UP000663760"/>
    </source>
</evidence>
<reference evidence="2" key="1">
    <citation type="submission" date="2020-02" db="EMBL/GenBank/DDBJ databases">
        <authorList>
            <person name="Scholz U."/>
            <person name="Mascher M."/>
            <person name="Fiebig A."/>
        </authorList>
    </citation>
    <scope>NUCLEOTIDE SEQUENCE</scope>
</reference>
<organism evidence="2 3">
    <name type="scientific">Spirodela intermedia</name>
    <name type="common">Intermediate duckweed</name>
    <dbReference type="NCBI Taxonomy" id="51605"/>
    <lineage>
        <taxon>Eukaryota</taxon>
        <taxon>Viridiplantae</taxon>
        <taxon>Streptophyta</taxon>
        <taxon>Embryophyta</taxon>
        <taxon>Tracheophyta</taxon>
        <taxon>Spermatophyta</taxon>
        <taxon>Magnoliopsida</taxon>
        <taxon>Liliopsida</taxon>
        <taxon>Araceae</taxon>
        <taxon>Lemnoideae</taxon>
        <taxon>Spirodela</taxon>
    </lineage>
</organism>
<dbReference type="PANTHER" id="PTHR31236:SF2">
    <property type="entry name" value="BURP DOMAIN PROTEIN RD22"/>
    <property type="match status" value="1"/>
</dbReference>
<evidence type="ECO:0000313" key="2">
    <source>
        <dbReference type="EMBL" id="CAA7402718.1"/>
    </source>
</evidence>
<dbReference type="InterPro" id="IPR044816">
    <property type="entry name" value="BURP"/>
</dbReference>
<dbReference type="AlphaFoldDB" id="A0A7I8L083"/>